<evidence type="ECO:0000313" key="3">
    <source>
        <dbReference type="Proteomes" id="UP000426265"/>
    </source>
</evidence>
<evidence type="ECO:0000313" key="2">
    <source>
        <dbReference type="EMBL" id="VYS48084.1"/>
    </source>
</evidence>
<accession>A0A654EG93</accession>
<evidence type="ECO:0000256" key="1">
    <source>
        <dbReference type="SAM" id="MobiDB-lite"/>
    </source>
</evidence>
<dbReference type="Pfam" id="PF03004">
    <property type="entry name" value="Transposase_24"/>
    <property type="match status" value="1"/>
</dbReference>
<organism evidence="2 3">
    <name type="scientific">Arabidopsis thaliana</name>
    <name type="common">Mouse-ear cress</name>
    <dbReference type="NCBI Taxonomy" id="3702"/>
    <lineage>
        <taxon>Eukaryota</taxon>
        <taxon>Viridiplantae</taxon>
        <taxon>Streptophyta</taxon>
        <taxon>Embryophyta</taxon>
        <taxon>Tracheophyta</taxon>
        <taxon>Spermatophyta</taxon>
        <taxon>Magnoliopsida</taxon>
        <taxon>eudicotyledons</taxon>
        <taxon>Gunneridae</taxon>
        <taxon>Pentapetalae</taxon>
        <taxon>rosids</taxon>
        <taxon>malvids</taxon>
        <taxon>Brassicales</taxon>
        <taxon>Brassicaceae</taxon>
        <taxon>Camelineae</taxon>
        <taxon>Arabidopsis</taxon>
    </lineage>
</organism>
<proteinExistence type="predicted"/>
<evidence type="ECO:0008006" key="4">
    <source>
        <dbReference type="Google" id="ProtNLM"/>
    </source>
</evidence>
<dbReference type="InterPro" id="IPR004252">
    <property type="entry name" value="Probable_transposase_24"/>
</dbReference>
<sequence>MSEEQRGYDSSTPSYSFNDISRFQSHRIQQDVRTSVARHSNVVDTESEESAVCMLASVGDLLDAPGRKNLPTLSLDLEGNNISFRNDHTGKITKQILKLLKADLPEAYPTYWSVPQQIKNRWFRAFANSTGSRTYQNMFDLTTQGKKKLLLKPIVNDWKAVWKERGRDGLPEWMKAKKYLFEGYIKLWVDKKAEKTAAKNSKNRGSQRGVLGVAKYNNSSITFERKYSKMTNELEKEPNMTHFMEETHVNKKTQKINNMKTKQILDGAKSKLELSYSQSQTEGDDSVQPNAYTEEDINNVMLQIVGWRVLLRSTTPSQTAALLQELQTIKECNKYLMECNKHILQQLPQIQPPGYPTIEKETTNNRNTSINETQE</sequence>
<gene>
    <name evidence="2" type="ORF">AN1_LOCUS3568</name>
</gene>
<feature type="region of interest" description="Disordered" evidence="1">
    <location>
        <begin position="354"/>
        <end position="375"/>
    </location>
</feature>
<protein>
    <recommendedName>
        <fullName evidence="4">En/Spm-like transposon protein</fullName>
    </recommendedName>
</protein>
<dbReference type="AlphaFoldDB" id="A0A654EG93"/>
<dbReference type="Proteomes" id="UP000426265">
    <property type="component" value="Unassembled WGS sequence"/>
</dbReference>
<dbReference type="EMBL" id="CACRSJ010000104">
    <property type="protein sequence ID" value="VYS48084.1"/>
    <property type="molecule type" value="Genomic_DNA"/>
</dbReference>
<reference evidence="2 3" key="1">
    <citation type="submission" date="2019-11" db="EMBL/GenBank/DDBJ databases">
        <authorList>
            <person name="Jiao W.-B."/>
            <person name="Schneeberger K."/>
        </authorList>
    </citation>
    <scope>NUCLEOTIDE SEQUENCE [LARGE SCALE GENOMIC DNA]</scope>
    <source>
        <strain evidence="3">cv. An-1</strain>
    </source>
</reference>
<name>A0A654EG93_ARATH</name>
<feature type="compositionally biased region" description="Polar residues" evidence="1">
    <location>
        <begin position="364"/>
        <end position="375"/>
    </location>
</feature>